<organism evidence="3 4">
    <name type="scientific">Anaerobium acetethylicum</name>
    <dbReference type="NCBI Taxonomy" id="1619234"/>
    <lineage>
        <taxon>Bacteria</taxon>
        <taxon>Bacillati</taxon>
        <taxon>Bacillota</taxon>
        <taxon>Clostridia</taxon>
        <taxon>Lachnospirales</taxon>
        <taxon>Lachnospiraceae</taxon>
        <taxon>Anaerobium</taxon>
    </lineage>
</organism>
<dbReference type="InterPro" id="IPR000086">
    <property type="entry name" value="NUDIX_hydrolase_dom"/>
</dbReference>
<dbReference type="PROSITE" id="PS51462">
    <property type="entry name" value="NUDIX"/>
    <property type="match status" value="1"/>
</dbReference>
<evidence type="ECO:0000259" key="2">
    <source>
        <dbReference type="PROSITE" id="PS51462"/>
    </source>
</evidence>
<dbReference type="Pfam" id="PF00293">
    <property type="entry name" value="NUDIX"/>
    <property type="match status" value="1"/>
</dbReference>
<dbReference type="RefSeq" id="WP_091235405.1">
    <property type="nucleotide sequence ID" value="NZ_FMKA01000020.1"/>
</dbReference>
<name>A0A1D3TW37_9FIRM</name>
<dbReference type="Proteomes" id="UP000199315">
    <property type="component" value="Unassembled WGS sequence"/>
</dbReference>
<dbReference type="PANTHER" id="PTHR43736">
    <property type="entry name" value="ADP-RIBOSE PYROPHOSPHATASE"/>
    <property type="match status" value="1"/>
</dbReference>
<dbReference type="Gene3D" id="6.10.250.1120">
    <property type="match status" value="1"/>
</dbReference>
<evidence type="ECO:0000313" key="3">
    <source>
        <dbReference type="EMBL" id="SCP98418.1"/>
    </source>
</evidence>
<dbReference type="SUPFAM" id="SSF55811">
    <property type="entry name" value="Nudix"/>
    <property type="match status" value="1"/>
</dbReference>
<dbReference type="OrthoDB" id="9804442at2"/>
<dbReference type="CDD" id="cd18889">
    <property type="entry name" value="NUDIX_ADPRase"/>
    <property type="match status" value="1"/>
</dbReference>
<sequence>MEPKWLSWAKKLQAISQAGLTYSENKYDIERFQQIRDLSVEILNEYTEINNEKIKDLFCNETGYQTPKVDIRGAIFKEDKILMVKERIDGCWSIPGGWAEYNLSVKENIVKEVKEEAGLNIVPQKIIAILDKNKHNKPITPYGIYKIFVLCELIDGEFENNIETEESCFFALTELPSLSLERNSENQIRMCFEAKSNNNFFTMFD</sequence>
<dbReference type="AlphaFoldDB" id="A0A1D3TW37"/>
<evidence type="ECO:0000313" key="4">
    <source>
        <dbReference type="Proteomes" id="UP000199315"/>
    </source>
</evidence>
<feature type="domain" description="Nudix hydrolase" evidence="2">
    <location>
        <begin position="66"/>
        <end position="194"/>
    </location>
</feature>
<comment type="similarity">
    <text evidence="1">Belongs to the Nudix hydrolase family.</text>
</comment>
<dbReference type="InterPro" id="IPR015797">
    <property type="entry name" value="NUDIX_hydrolase-like_dom_sf"/>
</dbReference>
<dbReference type="PANTHER" id="PTHR43736:SF1">
    <property type="entry name" value="DIHYDRONEOPTERIN TRIPHOSPHATE DIPHOSPHATASE"/>
    <property type="match status" value="1"/>
</dbReference>
<reference evidence="3 4" key="1">
    <citation type="submission" date="2016-09" db="EMBL/GenBank/DDBJ databases">
        <authorList>
            <person name="Capua I."/>
            <person name="De Benedictis P."/>
            <person name="Joannis T."/>
            <person name="Lombin L.H."/>
            <person name="Cattoli G."/>
        </authorList>
    </citation>
    <scope>NUCLEOTIDE SEQUENCE [LARGE SCALE GENOMIC DNA]</scope>
    <source>
        <strain evidence="3 4">GluBS11</strain>
    </source>
</reference>
<dbReference type="InterPro" id="IPR059176">
    <property type="entry name" value="UDP-X_N"/>
</dbReference>
<gene>
    <name evidence="3" type="ORF">SAMN05421730_102031</name>
</gene>
<keyword evidence="4" id="KW-1185">Reference proteome</keyword>
<evidence type="ECO:0000256" key="1">
    <source>
        <dbReference type="ARBA" id="ARBA00005582"/>
    </source>
</evidence>
<accession>A0A1D3TW37</accession>
<dbReference type="Pfam" id="PF12535">
    <property type="entry name" value="Nudix_N"/>
    <property type="match status" value="1"/>
</dbReference>
<dbReference type="STRING" id="1619234.SAMN05421730_102031"/>
<proteinExistence type="inferred from homology"/>
<dbReference type="Gene3D" id="3.90.79.10">
    <property type="entry name" value="Nucleoside Triphosphate Pyrophosphohydrolase"/>
    <property type="match status" value="1"/>
</dbReference>
<dbReference type="EMBL" id="FMKA01000020">
    <property type="protein sequence ID" value="SCP98418.1"/>
    <property type="molecule type" value="Genomic_DNA"/>
</dbReference>
<protein>
    <submittedName>
        <fullName evidence="3">ADP-ribose pyrophosphatase YjhB, NUDIX family</fullName>
    </submittedName>
</protein>